<feature type="binding site" evidence="12">
    <location>
        <position position="383"/>
    </location>
    <ligand>
        <name>Zn(2+)</name>
        <dbReference type="ChEBI" id="CHEBI:29105"/>
        <label>2</label>
    </ligand>
</feature>
<dbReference type="HAMAP" id="MF_00983">
    <property type="entry name" value="PriA"/>
    <property type="match status" value="1"/>
</dbReference>
<evidence type="ECO:0000256" key="1">
    <source>
        <dbReference type="ARBA" id="ARBA00022515"/>
    </source>
</evidence>
<proteinExistence type="inferred from homology"/>
<comment type="catalytic activity">
    <reaction evidence="12">
        <text>Couples ATP hydrolysis with the unwinding of duplex DNA by translocating in the 3'-5' direction.</text>
        <dbReference type="EC" id="5.6.2.4"/>
    </reaction>
</comment>
<evidence type="ECO:0000256" key="11">
    <source>
        <dbReference type="ARBA" id="ARBA00048988"/>
    </source>
</evidence>
<evidence type="ECO:0000256" key="6">
    <source>
        <dbReference type="ARBA" id="ARBA00022806"/>
    </source>
</evidence>
<accession>A0A934KAM7</accession>
<feature type="domain" description="Helicase C-terminal" evidence="14">
    <location>
        <begin position="409"/>
        <end position="568"/>
    </location>
</feature>
<dbReference type="GO" id="GO:0006269">
    <property type="term" value="P:DNA replication, synthesis of primer"/>
    <property type="evidence" value="ECO:0007669"/>
    <property type="project" value="UniProtKB-KW"/>
</dbReference>
<feature type="binding site" evidence="12">
    <location>
        <position position="386"/>
    </location>
    <ligand>
        <name>Zn(2+)</name>
        <dbReference type="ChEBI" id="CHEBI:29105"/>
        <label>2</label>
    </ligand>
</feature>
<dbReference type="Pfam" id="PF00271">
    <property type="entry name" value="Helicase_C"/>
    <property type="match status" value="1"/>
</dbReference>
<dbReference type="PROSITE" id="PS51192">
    <property type="entry name" value="HELICASE_ATP_BIND_1"/>
    <property type="match status" value="1"/>
</dbReference>
<dbReference type="InterPro" id="IPR042115">
    <property type="entry name" value="PriA_3primeBD_sf"/>
</dbReference>
<evidence type="ECO:0000256" key="2">
    <source>
        <dbReference type="ARBA" id="ARBA00022705"/>
    </source>
</evidence>
<sequence length="659" mass="72588">MLYAEVAVEAARSLDRETYTYAVPGGMEVVPGHRVWVPFGRRNSYGYVVSVSAEDPGIELREVERADPSPLLLPHQLELARAVAQHYWAPMIECLRAMLPPRVRGGRSSGAGPSSRQTRHSQLLAYATPSGPPQPGPELNADQRLALGVIRAEHAVLLHGVTASGKTEVYMSAAAETLARGLRVLVLVPEISLTPQLVERFSDRLGVPLAVLHSQLTELERAQQWWRVRRAQVDLVIGSRSAVFAPVPRLGLICLDEEGSTAYKQDRTPRYEAGWVARRLATATGARLVLGSATPSVATYSDARGGGLALAQLPHRVAGQAPQVELVDMREELQRGNRLPLSRRLVDRVEHSLREEEQAILFLNRRGAATFVLCRECGRSVQCPQCSVAMVQHLELDGLSCHYCGYTRPMPALCPYCGSRQIRGLGLGTQRLEGIVRKLWPQARVLRLDRDAARGPDSYLDILETFASRRADILVGTQLVARGLDLEAVTAVGVVDADLPLHFPDYRSAEATFALVTQAAGRAGRSRRPARVIVQTSSPEHYSLRRAQEGDYLGFYLDELPSRQAFEFPPYADLAVLTFAHPDPERAADTAREAAEGLAAAMLREGIDAIKLLGPSPAFIHRLRGDYRWQLTLKGRDLERLRPLVPSGRGWSYDVDPVQ</sequence>
<keyword evidence="4 12" id="KW-0547">Nucleotide-binding</keyword>
<keyword evidence="8 12" id="KW-0067">ATP-binding</keyword>
<dbReference type="InterPro" id="IPR040498">
    <property type="entry name" value="PriA_CRR"/>
</dbReference>
<dbReference type="Gene3D" id="3.40.1440.60">
    <property type="entry name" value="PriA, 3(prime) DNA-binding domain"/>
    <property type="match status" value="1"/>
</dbReference>
<evidence type="ECO:0000256" key="9">
    <source>
        <dbReference type="ARBA" id="ARBA00023125"/>
    </source>
</evidence>
<dbReference type="GO" id="GO:0006270">
    <property type="term" value="P:DNA replication initiation"/>
    <property type="evidence" value="ECO:0007669"/>
    <property type="project" value="TreeGrafter"/>
</dbReference>
<keyword evidence="10 12" id="KW-0413">Isomerase</keyword>
<keyword evidence="1 12" id="KW-0639">Primosome</keyword>
<evidence type="ECO:0000313" key="15">
    <source>
        <dbReference type="EMBL" id="MBJ7601360.1"/>
    </source>
</evidence>
<comment type="subunit">
    <text evidence="12">Component of the replication restart primosome.</text>
</comment>
<feature type="binding site" evidence="12">
    <location>
        <position position="374"/>
    </location>
    <ligand>
        <name>Zn(2+)</name>
        <dbReference type="ChEBI" id="CHEBI:29105"/>
        <label>1</label>
    </ligand>
</feature>
<name>A0A934KAM7_9BACT</name>
<dbReference type="InterPro" id="IPR041222">
    <property type="entry name" value="PriA_3primeBD"/>
</dbReference>
<dbReference type="PROSITE" id="PS51194">
    <property type="entry name" value="HELICASE_CTER"/>
    <property type="match status" value="1"/>
</dbReference>
<dbReference type="GO" id="GO:1990077">
    <property type="term" value="C:primosome complex"/>
    <property type="evidence" value="ECO:0007669"/>
    <property type="project" value="UniProtKB-UniRule"/>
</dbReference>
<dbReference type="PANTHER" id="PTHR30580:SF0">
    <property type="entry name" value="PRIMOSOMAL PROTEIN N"/>
    <property type="match status" value="1"/>
</dbReference>
<gene>
    <name evidence="12 15" type="primary">priA</name>
    <name evidence="15" type="ORF">JF922_25215</name>
</gene>
<dbReference type="SMART" id="SM00487">
    <property type="entry name" value="DEXDc"/>
    <property type="match status" value="1"/>
</dbReference>
<evidence type="ECO:0000256" key="4">
    <source>
        <dbReference type="ARBA" id="ARBA00022741"/>
    </source>
</evidence>
<dbReference type="SMART" id="SM00490">
    <property type="entry name" value="HELICc"/>
    <property type="match status" value="1"/>
</dbReference>
<evidence type="ECO:0000256" key="3">
    <source>
        <dbReference type="ARBA" id="ARBA00022723"/>
    </source>
</evidence>
<dbReference type="RefSeq" id="WP_338205570.1">
    <property type="nucleotide sequence ID" value="NZ_JAEKNR010000242.1"/>
</dbReference>
<dbReference type="Proteomes" id="UP000612893">
    <property type="component" value="Unassembled WGS sequence"/>
</dbReference>
<keyword evidence="16" id="KW-1185">Reference proteome</keyword>
<evidence type="ECO:0000256" key="8">
    <source>
        <dbReference type="ARBA" id="ARBA00022840"/>
    </source>
</evidence>
<feature type="binding site" evidence="12">
    <location>
        <position position="377"/>
    </location>
    <ligand>
        <name>Zn(2+)</name>
        <dbReference type="ChEBI" id="CHEBI:29105"/>
        <label>1</label>
    </ligand>
</feature>
<keyword evidence="9 12" id="KW-0238">DNA-binding</keyword>
<dbReference type="EC" id="5.6.2.4" evidence="12"/>
<feature type="binding site" evidence="12">
    <location>
        <position position="417"/>
    </location>
    <ligand>
        <name>Zn(2+)</name>
        <dbReference type="ChEBI" id="CHEBI:29105"/>
        <label>1</label>
    </ligand>
</feature>
<dbReference type="GO" id="GO:0008270">
    <property type="term" value="F:zinc ion binding"/>
    <property type="evidence" value="ECO:0007669"/>
    <property type="project" value="UniProtKB-UniRule"/>
</dbReference>
<comment type="catalytic activity">
    <reaction evidence="11 12">
        <text>ATP + H2O = ADP + phosphate + H(+)</text>
        <dbReference type="Rhea" id="RHEA:13065"/>
        <dbReference type="ChEBI" id="CHEBI:15377"/>
        <dbReference type="ChEBI" id="CHEBI:15378"/>
        <dbReference type="ChEBI" id="CHEBI:30616"/>
        <dbReference type="ChEBI" id="CHEBI:43474"/>
        <dbReference type="ChEBI" id="CHEBI:456216"/>
        <dbReference type="EC" id="5.6.2.4"/>
    </reaction>
</comment>
<organism evidence="15 16">
    <name type="scientific">Candidatus Nephthysia bennettiae</name>
    <dbReference type="NCBI Taxonomy" id="3127016"/>
    <lineage>
        <taxon>Bacteria</taxon>
        <taxon>Bacillati</taxon>
        <taxon>Candidatus Dormiibacterota</taxon>
        <taxon>Candidatus Dormibacteria</taxon>
        <taxon>Candidatus Dormibacterales</taxon>
        <taxon>Candidatus Dormibacteraceae</taxon>
        <taxon>Candidatus Nephthysia</taxon>
    </lineage>
</organism>
<dbReference type="InterPro" id="IPR005259">
    <property type="entry name" value="PriA"/>
</dbReference>
<dbReference type="InterPro" id="IPR011545">
    <property type="entry name" value="DEAD/DEAH_box_helicase_dom"/>
</dbReference>
<comment type="similarity">
    <text evidence="12">Belongs to the helicase family. PriA subfamily.</text>
</comment>
<dbReference type="FunFam" id="3.40.50.300:FF:000489">
    <property type="entry name" value="Primosome assembly protein PriA"/>
    <property type="match status" value="1"/>
</dbReference>
<feature type="binding site" evidence="12">
    <location>
        <position position="401"/>
    </location>
    <ligand>
        <name>Zn(2+)</name>
        <dbReference type="ChEBI" id="CHEBI:29105"/>
        <label>2</label>
    </ligand>
</feature>
<dbReference type="EMBL" id="JAEKNR010000242">
    <property type="protein sequence ID" value="MBJ7601360.1"/>
    <property type="molecule type" value="Genomic_DNA"/>
</dbReference>
<dbReference type="SUPFAM" id="SSF52540">
    <property type="entry name" value="P-loop containing nucleoside triphosphate hydrolases"/>
    <property type="match status" value="2"/>
</dbReference>
<dbReference type="Pfam" id="PF00270">
    <property type="entry name" value="DEAD"/>
    <property type="match status" value="1"/>
</dbReference>
<keyword evidence="5 12" id="KW-0378">Hydrolase</keyword>
<dbReference type="GO" id="GO:0003677">
    <property type="term" value="F:DNA binding"/>
    <property type="evidence" value="ECO:0007669"/>
    <property type="project" value="UniProtKB-UniRule"/>
</dbReference>
<keyword evidence="6 12" id="KW-0347">Helicase</keyword>
<evidence type="ECO:0000256" key="5">
    <source>
        <dbReference type="ARBA" id="ARBA00022801"/>
    </source>
</evidence>
<dbReference type="GO" id="GO:0006310">
    <property type="term" value="P:DNA recombination"/>
    <property type="evidence" value="ECO:0007669"/>
    <property type="project" value="InterPro"/>
</dbReference>
<dbReference type="Pfam" id="PF18074">
    <property type="entry name" value="PriA_C"/>
    <property type="match status" value="1"/>
</dbReference>
<evidence type="ECO:0000256" key="12">
    <source>
        <dbReference type="HAMAP-Rule" id="MF_00983"/>
    </source>
</evidence>
<dbReference type="InterPro" id="IPR027417">
    <property type="entry name" value="P-loop_NTPase"/>
</dbReference>
<keyword evidence="7 12" id="KW-0862">Zinc</keyword>
<feature type="domain" description="Helicase ATP-binding" evidence="13">
    <location>
        <begin position="147"/>
        <end position="313"/>
    </location>
</feature>
<evidence type="ECO:0000259" key="14">
    <source>
        <dbReference type="PROSITE" id="PS51194"/>
    </source>
</evidence>
<dbReference type="InterPro" id="IPR014001">
    <property type="entry name" value="Helicase_ATP-bd"/>
</dbReference>
<evidence type="ECO:0000256" key="7">
    <source>
        <dbReference type="ARBA" id="ARBA00022833"/>
    </source>
</evidence>
<dbReference type="InterPro" id="IPR041236">
    <property type="entry name" value="PriA_C"/>
</dbReference>
<evidence type="ECO:0000256" key="10">
    <source>
        <dbReference type="ARBA" id="ARBA00023235"/>
    </source>
</evidence>
<feature type="binding site" evidence="12">
    <location>
        <position position="414"/>
    </location>
    <ligand>
        <name>Zn(2+)</name>
        <dbReference type="ChEBI" id="CHEBI:29105"/>
        <label>1</label>
    </ligand>
</feature>
<protein>
    <recommendedName>
        <fullName evidence="12">Replication restart protein PriA</fullName>
    </recommendedName>
    <alternativeName>
        <fullName evidence="12">ATP-dependent DNA helicase PriA</fullName>
        <ecNumber evidence="12">5.6.2.4</ecNumber>
    </alternativeName>
    <alternativeName>
        <fullName evidence="12">DNA 3'-5' helicase PriA</fullName>
    </alternativeName>
</protein>
<dbReference type="GO" id="GO:0006302">
    <property type="term" value="P:double-strand break repair"/>
    <property type="evidence" value="ECO:0007669"/>
    <property type="project" value="InterPro"/>
</dbReference>
<dbReference type="GO" id="GO:0016787">
    <property type="term" value="F:hydrolase activity"/>
    <property type="evidence" value="ECO:0007669"/>
    <property type="project" value="UniProtKB-KW"/>
</dbReference>
<dbReference type="PANTHER" id="PTHR30580">
    <property type="entry name" value="PRIMOSOMAL PROTEIN N"/>
    <property type="match status" value="1"/>
</dbReference>
<dbReference type="Gene3D" id="3.40.50.300">
    <property type="entry name" value="P-loop containing nucleotide triphosphate hydrolases"/>
    <property type="match status" value="2"/>
</dbReference>
<keyword evidence="2 12" id="KW-0235">DNA replication</keyword>
<dbReference type="NCBIfam" id="TIGR00595">
    <property type="entry name" value="priA"/>
    <property type="match status" value="1"/>
</dbReference>
<comment type="cofactor">
    <cofactor evidence="12">
        <name>Zn(2+)</name>
        <dbReference type="ChEBI" id="CHEBI:29105"/>
    </cofactor>
    <text evidence="12">Binds 2 zinc ions per subunit.</text>
</comment>
<reference evidence="15" key="1">
    <citation type="submission" date="2020-10" db="EMBL/GenBank/DDBJ databases">
        <title>Ca. Dormibacterota MAGs.</title>
        <authorList>
            <person name="Montgomery K."/>
        </authorList>
    </citation>
    <scope>NUCLEOTIDE SEQUENCE [LARGE SCALE GENOMIC DNA]</scope>
    <source>
        <strain evidence="15">SC8812_S17_10</strain>
    </source>
</reference>
<comment type="function">
    <text evidence="12">Initiates the restart of stalled replication forks, which reloads the replicative helicase on sites other than the origin of replication. Recognizes and binds to abandoned replication forks and remodels them to uncover a helicase loading site. Promotes assembly of the primosome at these replication forks.</text>
</comment>
<dbReference type="GO" id="GO:0043138">
    <property type="term" value="F:3'-5' DNA helicase activity"/>
    <property type="evidence" value="ECO:0007669"/>
    <property type="project" value="UniProtKB-EC"/>
</dbReference>
<dbReference type="AlphaFoldDB" id="A0A934KAM7"/>
<keyword evidence="3 12" id="KW-0479">Metal-binding</keyword>
<evidence type="ECO:0000313" key="16">
    <source>
        <dbReference type="Proteomes" id="UP000612893"/>
    </source>
</evidence>
<dbReference type="Pfam" id="PF18319">
    <property type="entry name" value="Zn_ribbon_PriA"/>
    <property type="match status" value="1"/>
</dbReference>
<dbReference type="InterPro" id="IPR001650">
    <property type="entry name" value="Helicase_C-like"/>
</dbReference>
<dbReference type="GO" id="GO:0005524">
    <property type="term" value="F:ATP binding"/>
    <property type="evidence" value="ECO:0007669"/>
    <property type="project" value="UniProtKB-UniRule"/>
</dbReference>
<comment type="caution">
    <text evidence="15">The sequence shown here is derived from an EMBL/GenBank/DDBJ whole genome shotgun (WGS) entry which is preliminary data.</text>
</comment>
<feature type="binding site" evidence="12">
    <location>
        <position position="404"/>
    </location>
    <ligand>
        <name>Zn(2+)</name>
        <dbReference type="ChEBI" id="CHEBI:29105"/>
        <label>2</label>
    </ligand>
</feature>
<evidence type="ECO:0000259" key="13">
    <source>
        <dbReference type="PROSITE" id="PS51192"/>
    </source>
</evidence>
<dbReference type="Pfam" id="PF17764">
    <property type="entry name" value="PriA_3primeBD"/>
    <property type="match status" value="1"/>
</dbReference>